<dbReference type="OrthoDB" id="10457197at2759"/>
<protein>
    <submittedName>
        <fullName evidence="2">Uncharacterized protein</fullName>
    </submittedName>
</protein>
<name>A0A9Q8LAK8_PASFU</name>
<feature type="signal peptide" evidence="1">
    <location>
        <begin position="1"/>
        <end position="19"/>
    </location>
</feature>
<accession>A0A9Q8LAK8</accession>
<keyword evidence="3" id="KW-1185">Reference proteome</keyword>
<evidence type="ECO:0000313" key="3">
    <source>
        <dbReference type="Proteomes" id="UP000756132"/>
    </source>
</evidence>
<dbReference type="RefSeq" id="XP_047758263.1">
    <property type="nucleotide sequence ID" value="XM_047902467.1"/>
</dbReference>
<evidence type="ECO:0000313" key="2">
    <source>
        <dbReference type="EMBL" id="UJO13897.1"/>
    </source>
</evidence>
<dbReference type="Proteomes" id="UP000756132">
    <property type="component" value="Chromosome 2"/>
</dbReference>
<keyword evidence="1" id="KW-0732">Signal</keyword>
<feature type="chain" id="PRO_5040280438" evidence="1">
    <location>
        <begin position="20"/>
        <end position="381"/>
    </location>
</feature>
<dbReference type="AlphaFoldDB" id="A0A9Q8LAK8"/>
<dbReference type="KEGG" id="ffu:CLAFUR5_03319"/>
<sequence>MLLSNIALLLGSSLINVRGALLPTDLKVPQPSVCGLQELFCYHTGTPARNATRMEAAIDYACSAWDGHQFPKSEGKEGVSEYYSPRTNESTVSMVVRKTGRFNSLCGYKVLKETCTYWLSKPFECPSQQGGNVTDLWCGLEWTIDPDGRTLEDLSKGTVQKMNCSGSSVNGSAVVAHDATTPDRAVSGSSVTFYDGPPLERRQDIPDADSAAFSTTDFNEARCYDSGHTWTAEWMVKGADKFCTWANAEPVQGGGYLNYTHHVCANGKDYRQWFSFENPDPKVFTLSYAACRIYTQPFIDDCDHTDDAHKSVKQGGWGVRSAGMNGYVVVDGDPDVHNAGKAEAALGNCNDESWVKSLSNYYASDELSQEDMKFAATHGKQ</sequence>
<gene>
    <name evidence="2" type="ORF">CLAFUR5_03319</name>
</gene>
<proteinExistence type="predicted"/>
<reference evidence="2" key="1">
    <citation type="submission" date="2021-12" db="EMBL/GenBank/DDBJ databases">
        <authorList>
            <person name="Zaccaron A."/>
            <person name="Stergiopoulos I."/>
        </authorList>
    </citation>
    <scope>NUCLEOTIDE SEQUENCE</scope>
    <source>
        <strain evidence="2">Race5_Kim</strain>
    </source>
</reference>
<evidence type="ECO:0000256" key="1">
    <source>
        <dbReference type="SAM" id="SignalP"/>
    </source>
</evidence>
<dbReference type="GeneID" id="71983197"/>
<organism evidence="2 3">
    <name type="scientific">Passalora fulva</name>
    <name type="common">Tomato leaf mold</name>
    <name type="synonym">Cladosporium fulvum</name>
    <dbReference type="NCBI Taxonomy" id="5499"/>
    <lineage>
        <taxon>Eukaryota</taxon>
        <taxon>Fungi</taxon>
        <taxon>Dikarya</taxon>
        <taxon>Ascomycota</taxon>
        <taxon>Pezizomycotina</taxon>
        <taxon>Dothideomycetes</taxon>
        <taxon>Dothideomycetidae</taxon>
        <taxon>Mycosphaerellales</taxon>
        <taxon>Mycosphaerellaceae</taxon>
        <taxon>Fulvia</taxon>
    </lineage>
</organism>
<dbReference type="EMBL" id="CP090164">
    <property type="protein sequence ID" value="UJO13897.1"/>
    <property type="molecule type" value="Genomic_DNA"/>
</dbReference>
<reference evidence="2" key="2">
    <citation type="journal article" date="2022" name="Microb. Genom.">
        <title>A chromosome-scale genome assembly of the tomato pathogen Cladosporium fulvum reveals a compartmentalized genome architecture and the presence of a dispensable chromosome.</title>
        <authorList>
            <person name="Zaccaron A.Z."/>
            <person name="Chen L.H."/>
            <person name="Samaras A."/>
            <person name="Stergiopoulos I."/>
        </authorList>
    </citation>
    <scope>NUCLEOTIDE SEQUENCE</scope>
    <source>
        <strain evidence="2">Race5_Kim</strain>
    </source>
</reference>